<evidence type="ECO:0000313" key="4">
    <source>
        <dbReference type="Proteomes" id="UP000515153"/>
    </source>
</evidence>
<dbReference type="EC" id="2.7.1.172" evidence="1"/>
<reference evidence="4 5" key="1">
    <citation type="journal article" date="2019" name="Mol. Biol. Evol.">
        <title>Blast fungal genomes show frequent chromosomal changes, gene gains and losses, and effector gene turnover.</title>
        <authorList>
            <person name="Gomez Luciano L.B."/>
            <person name="Jason Tsai I."/>
            <person name="Chuma I."/>
            <person name="Tosa Y."/>
            <person name="Chen Y.H."/>
            <person name="Li J.Y."/>
            <person name="Li M.Y."/>
            <person name="Jade Lu M.Y."/>
            <person name="Nakayashiki H."/>
            <person name="Li W.H."/>
        </authorList>
    </citation>
    <scope>NUCLEOTIDE SEQUENCE [LARGE SCALE GENOMIC DNA]</scope>
    <source>
        <strain evidence="4 5">NI907</strain>
    </source>
</reference>
<dbReference type="GeneID" id="41960797"/>
<dbReference type="PANTHER" id="PTHR12149:SF8">
    <property type="entry name" value="PROTEIN-RIBULOSAMINE 3-KINASE"/>
    <property type="match status" value="1"/>
</dbReference>
<evidence type="ECO:0000256" key="1">
    <source>
        <dbReference type="ARBA" id="ARBA00011961"/>
    </source>
</evidence>
<keyword evidence="4" id="KW-1185">Reference proteome</keyword>
<organism evidence="4 5">
    <name type="scientific">Pyricularia grisea</name>
    <name type="common">Crabgrass-specific blast fungus</name>
    <name type="synonym">Magnaporthe grisea</name>
    <dbReference type="NCBI Taxonomy" id="148305"/>
    <lineage>
        <taxon>Eukaryota</taxon>
        <taxon>Fungi</taxon>
        <taxon>Dikarya</taxon>
        <taxon>Ascomycota</taxon>
        <taxon>Pezizomycotina</taxon>
        <taxon>Sordariomycetes</taxon>
        <taxon>Sordariomycetidae</taxon>
        <taxon>Magnaporthales</taxon>
        <taxon>Pyriculariaceae</taxon>
        <taxon>Pyricularia</taxon>
    </lineage>
</organism>
<dbReference type="Pfam" id="PF03881">
    <property type="entry name" value="Fructosamin_kin"/>
    <property type="match status" value="1"/>
</dbReference>
<sequence length="269" mass="30906">MAQSAEKSREAQVDPAILANVAETRWAKAKCLRVRLSSGHEESYFLKHYNFNKDQPPVEELCRMMARLHSRSVSPNGIWEVFFSRGLRHVLNLRDQRATPDPDPDAMLPELFDRVIPRLLRPLETGGRKIKPCLVHGGLWYGNVSVDDDTGRPIIYDPSGFWGHHEYELGNWRSSRNKLTNYMSTYYKYMEPSKPVEDFDGRNLLYSLRFHTNACTHFPDEEQRVNMIKDDVRELLRRYPPGCLPAVDAGNQQPSVPPNLAQSEIASHG</sequence>
<accession>A0A6P8B6A0</accession>
<dbReference type="AlphaFoldDB" id="A0A6P8B6A0"/>
<dbReference type="RefSeq" id="XP_030982675.1">
    <property type="nucleotide sequence ID" value="XM_031125888.1"/>
</dbReference>
<dbReference type="InterPro" id="IPR016477">
    <property type="entry name" value="Fructo-/Ketosamine-3-kinase"/>
</dbReference>
<comment type="catalytic activity">
    <reaction evidence="2">
        <text>N(6)-D-ribulosyl-L-lysyl-[protein] + ATP = N(6)-(3-O-phospho-D-ribulosyl)-L-lysyl-[protein] + ADP + H(+)</text>
        <dbReference type="Rhea" id="RHEA:48432"/>
        <dbReference type="Rhea" id="RHEA-COMP:12103"/>
        <dbReference type="Rhea" id="RHEA-COMP:12104"/>
        <dbReference type="ChEBI" id="CHEBI:15378"/>
        <dbReference type="ChEBI" id="CHEBI:30616"/>
        <dbReference type="ChEBI" id="CHEBI:90418"/>
        <dbReference type="ChEBI" id="CHEBI:90420"/>
        <dbReference type="ChEBI" id="CHEBI:456216"/>
        <dbReference type="EC" id="2.7.1.172"/>
    </reaction>
    <physiologicalReaction direction="left-to-right" evidence="2">
        <dbReference type="Rhea" id="RHEA:48433"/>
    </physiologicalReaction>
</comment>
<dbReference type="SUPFAM" id="SSF56112">
    <property type="entry name" value="Protein kinase-like (PK-like)"/>
    <property type="match status" value="1"/>
</dbReference>
<reference evidence="5" key="2">
    <citation type="submission" date="2019-10" db="EMBL/GenBank/DDBJ databases">
        <authorList>
            <consortium name="NCBI Genome Project"/>
        </authorList>
    </citation>
    <scope>NUCLEOTIDE SEQUENCE</scope>
    <source>
        <strain evidence="5">NI907</strain>
    </source>
</reference>
<dbReference type="GO" id="GO:0102193">
    <property type="term" value="F:protein-ribulosamine 3-kinase activity"/>
    <property type="evidence" value="ECO:0007669"/>
    <property type="project" value="UniProtKB-EC"/>
</dbReference>
<evidence type="ECO:0000313" key="5">
    <source>
        <dbReference type="RefSeq" id="XP_030982675.1"/>
    </source>
</evidence>
<feature type="region of interest" description="Disordered" evidence="3">
    <location>
        <begin position="246"/>
        <end position="269"/>
    </location>
</feature>
<evidence type="ECO:0000256" key="3">
    <source>
        <dbReference type="SAM" id="MobiDB-lite"/>
    </source>
</evidence>
<reference evidence="5" key="3">
    <citation type="submission" date="2025-08" db="UniProtKB">
        <authorList>
            <consortium name="RefSeq"/>
        </authorList>
    </citation>
    <scope>IDENTIFICATION</scope>
    <source>
        <strain evidence="5">NI907</strain>
    </source>
</reference>
<dbReference type="Proteomes" id="UP000515153">
    <property type="component" value="Chromosome I"/>
</dbReference>
<dbReference type="Gene3D" id="3.90.1200.10">
    <property type="match status" value="1"/>
</dbReference>
<proteinExistence type="predicted"/>
<dbReference type="PANTHER" id="PTHR12149">
    <property type="entry name" value="FRUCTOSAMINE 3 KINASE-RELATED PROTEIN"/>
    <property type="match status" value="1"/>
</dbReference>
<gene>
    <name evidence="5" type="ORF">PgNI_05858</name>
</gene>
<evidence type="ECO:0000256" key="2">
    <source>
        <dbReference type="ARBA" id="ARBA00048655"/>
    </source>
</evidence>
<feature type="compositionally biased region" description="Polar residues" evidence="3">
    <location>
        <begin position="250"/>
        <end position="269"/>
    </location>
</feature>
<dbReference type="KEGG" id="pgri:PgNI_05858"/>
<protein>
    <recommendedName>
        <fullName evidence="1">protein-ribulosamine 3-kinase</fullName>
        <ecNumber evidence="1">2.7.1.172</ecNumber>
    </recommendedName>
</protein>
<dbReference type="InterPro" id="IPR011009">
    <property type="entry name" value="Kinase-like_dom_sf"/>
</dbReference>
<name>A0A6P8B6A0_PYRGI</name>